<keyword evidence="1" id="KW-0812">Transmembrane</keyword>
<feature type="transmembrane region" description="Helical" evidence="1">
    <location>
        <begin position="34"/>
        <end position="56"/>
    </location>
</feature>
<feature type="transmembrane region" description="Helical" evidence="1">
    <location>
        <begin position="117"/>
        <end position="142"/>
    </location>
</feature>
<keyword evidence="1" id="KW-1133">Transmembrane helix</keyword>
<protein>
    <submittedName>
        <fullName evidence="2">Uncharacterized protein</fullName>
    </submittedName>
</protein>
<accession>A0AAE0WX98</accession>
<evidence type="ECO:0000256" key="1">
    <source>
        <dbReference type="SAM" id="Phobius"/>
    </source>
</evidence>
<evidence type="ECO:0000313" key="2">
    <source>
        <dbReference type="EMBL" id="KAK3679693.1"/>
    </source>
</evidence>
<organism evidence="2 3">
    <name type="scientific">Recurvomyces mirabilis</name>
    <dbReference type="NCBI Taxonomy" id="574656"/>
    <lineage>
        <taxon>Eukaryota</taxon>
        <taxon>Fungi</taxon>
        <taxon>Dikarya</taxon>
        <taxon>Ascomycota</taxon>
        <taxon>Pezizomycotina</taxon>
        <taxon>Dothideomycetes</taxon>
        <taxon>Dothideomycetidae</taxon>
        <taxon>Mycosphaerellales</taxon>
        <taxon>Teratosphaeriaceae</taxon>
        <taxon>Recurvomyces</taxon>
    </lineage>
</organism>
<keyword evidence="1" id="KW-0472">Membrane</keyword>
<gene>
    <name evidence="2" type="ORF">LTR78_000069</name>
</gene>
<reference evidence="2" key="1">
    <citation type="submission" date="2023-07" db="EMBL/GenBank/DDBJ databases">
        <title>Black Yeasts Isolated from many extreme environments.</title>
        <authorList>
            <person name="Coleine C."/>
            <person name="Stajich J.E."/>
            <person name="Selbmann L."/>
        </authorList>
    </citation>
    <scope>NUCLEOTIDE SEQUENCE</scope>
    <source>
        <strain evidence="2">CCFEE 5485</strain>
    </source>
</reference>
<dbReference type="AlphaFoldDB" id="A0AAE0WX98"/>
<comment type="caution">
    <text evidence="2">The sequence shown here is derived from an EMBL/GenBank/DDBJ whole genome shotgun (WGS) entry which is preliminary data.</text>
</comment>
<proteinExistence type="predicted"/>
<keyword evidence="3" id="KW-1185">Reference proteome</keyword>
<evidence type="ECO:0000313" key="3">
    <source>
        <dbReference type="Proteomes" id="UP001274830"/>
    </source>
</evidence>
<dbReference type="Proteomes" id="UP001274830">
    <property type="component" value="Unassembled WGS sequence"/>
</dbReference>
<dbReference type="EMBL" id="JAUTXT010000001">
    <property type="protein sequence ID" value="KAK3679693.1"/>
    <property type="molecule type" value="Genomic_DNA"/>
</dbReference>
<sequence length="328" mass="36131">MAYASLSLTFWHRNHSTTVSDVFDSDADNVSVKAIPILFLGSYFLGLAAMSTWALCATKIPSWSSSPLDTALAAMRAGNIAPQGFRCMRSVHDQRQPSVPAYPRTKQKGAWSAHWEVLWVILLLWILVILCFMWAAVVGHLFALVNPEVAGFGGWPLVPNRNSSQLSITPSFSNSYANSLEIILLYALVQGPLTFGLHCAELQMNLARDEAFWRKASSKKGCKLQDYDSVKTAFTSWQSLCLSAFKPVVHWVFGLSVQIYNGKIFFGPAQIVYLALLATICATQTIVDLVDDWSATLHWGHKNDGYQAAHAGTSQFPLPDVKPVPCCG</sequence>
<name>A0AAE0WX98_9PEZI</name>